<accession>A0A173LXM9</accession>
<name>A0A173LXM9_9MICO</name>
<proteinExistence type="predicted"/>
<evidence type="ECO:0000313" key="1">
    <source>
        <dbReference type="EMBL" id="BAU99617.1"/>
    </source>
</evidence>
<reference evidence="1 2" key="1">
    <citation type="journal article" date="2016" name="Genome Announc.">
        <title>Complete Genome Sequence of Aurantimicrobium minutum Type Strain KNCT, a Planktonic Ultramicrobacterium Isolated from River Water.</title>
        <authorList>
            <person name="Nakai R."/>
            <person name="Fujisawa T."/>
            <person name="Nakamura Y."/>
            <person name="Nishide H."/>
            <person name="Uchiyama I."/>
            <person name="Baba T."/>
            <person name="Toyoda A."/>
            <person name="Fujiyama A."/>
            <person name="Naganuma T."/>
            <person name="Niki H."/>
        </authorList>
    </citation>
    <scope>NUCLEOTIDE SEQUENCE [LARGE SCALE GENOMIC DNA]</scope>
    <source>
        <strain evidence="1 2">KNC</strain>
    </source>
</reference>
<gene>
    <name evidence="1" type="ORF">AUMI_110750</name>
</gene>
<dbReference type="AlphaFoldDB" id="A0A173LXM9"/>
<dbReference type="Proteomes" id="UP000243847">
    <property type="component" value="Chromosome sequence1"/>
</dbReference>
<sequence>MAKARIKLDKQGIIALMHEDGIVSAVDEAAEVFAASAGSGYEAQPWMRRTKYVANVVDTRPGALFRESITGRLAQTISRLEK</sequence>
<protein>
    <submittedName>
        <fullName evidence="1">Uncharacterized protein</fullName>
    </submittedName>
</protein>
<evidence type="ECO:0000313" key="2">
    <source>
        <dbReference type="Proteomes" id="UP000243847"/>
    </source>
</evidence>
<dbReference type="RefSeq" id="WP_096382242.1">
    <property type="nucleotide sequence ID" value="NZ_AP017457.1"/>
</dbReference>
<dbReference type="EMBL" id="AP017457">
    <property type="protein sequence ID" value="BAU99617.1"/>
    <property type="molecule type" value="Genomic_DNA"/>
</dbReference>
<organism evidence="1 2">
    <name type="scientific">Aurantimicrobium minutum</name>
    <dbReference type="NCBI Taxonomy" id="708131"/>
    <lineage>
        <taxon>Bacteria</taxon>
        <taxon>Bacillati</taxon>
        <taxon>Actinomycetota</taxon>
        <taxon>Actinomycetes</taxon>
        <taxon>Micrococcales</taxon>
        <taxon>Microbacteriaceae</taxon>
        <taxon>Aurantimicrobium</taxon>
    </lineage>
</organism>
<dbReference type="KEGG" id="amin:AUMI_110750"/>
<dbReference type="GeneID" id="80452268"/>